<keyword evidence="1" id="KW-0472">Membrane</keyword>
<keyword evidence="3" id="KW-1185">Reference proteome</keyword>
<feature type="transmembrane region" description="Helical" evidence="1">
    <location>
        <begin position="29"/>
        <end position="50"/>
    </location>
</feature>
<dbReference type="RefSeq" id="WP_307477201.1">
    <property type="nucleotide sequence ID" value="NZ_JAUSUB010000018.1"/>
</dbReference>
<keyword evidence="1" id="KW-0812">Transmembrane</keyword>
<comment type="caution">
    <text evidence="2">The sequence shown here is derived from an EMBL/GenBank/DDBJ whole genome shotgun (WGS) entry which is preliminary data.</text>
</comment>
<gene>
    <name evidence="2" type="ORF">J2S17_003763</name>
</gene>
<evidence type="ECO:0000313" key="3">
    <source>
        <dbReference type="Proteomes" id="UP001238088"/>
    </source>
</evidence>
<feature type="transmembrane region" description="Helical" evidence="1">
    <location>
        <begin position="70"/>
        <end position="91"/>
    </location>
</feature>
<dbReference type="Proteomes" id="UP001238088">
    <property type="component" value="Unassembled WGS sequence"/>
</dbReference>
<reference evidence="2 3" key="1">
    <citation type="submission" date="2023-07" db="EMBL/GenBank/DDBJ databases">
        <title>Genomic Encyclopedia of Type Strains, Phase IV (KMG-IV): sequencing the most valuable type-strain genomes for metagenomic binning, comparative biology and taxonomic classification.</title>
        <authorList>
            <person name="Goeker M."/>
        </authorList>
    </citation>
    <scope>NUCLEOTIDE SEQUENCE [LARGE SCALE GENOMIC DNA]</scope>
    <source>
        <strain evidence="2 3">DSM 23494</strain>
    </source>
</reference>
<dbReference type="EMBL" id="JAUSUB010000018">
    <property type="protein sequence ID" value="MDQ0271875.1"/>
    <property type="molecule type" value="Genomic_DNA"/>
</dbReference>
<organism evidence="2 3">
    <name type="scientific">Cytobacillus purgationiresistens</name>
    <dbReference type="NCBI Taxonomy" id="863449"/>
    <lineage>
        <taxon>Bacteria</taxon>
        <taxon>Bacillati</taxon>
        <taxon>Bacillota</taxon>
        <taxon>Bacilli</taxon>
        <taxon>Bacillales</taxon>
        <taxon>Bacillaceae</taxon>
        <taxon>Cytobacillus</taxon>
    </lineage>
</organism>
<evidence type="ECO:0000256" key="1">
    <source>
        <dbReference type="SAM" id="Phobius"/>
    </source>
</evidence>
<keyword evidence="1" id="KW-1133">Transmembrane helix</keyword>
<evidence type="ECO:0000313" key="2">
    <source>
        <dbReference type="EMBL" id="MDQ0271875.1"/>
    </source>
</evidence>
<sequence length="103" mass="12114">MEELYQEVKERLSFLYQNQQSISDKSMNYLLQILTIFSTISGLFGMNLIIEDWQGRIPWNKMGNYSIFEWIAVLVTTTGVFISLILGAVFIKDWLKSRKNQIR</sequence>
<accession>A0ABU0ALH1</accession>
<protein>
    <submittedName>
        <fullName evidence="2">Mg2+ and Co2+ transporter CorA</fullName>
    </submittedName>
</protein>
<name>A0ABU0ALH1_9BACI</name>
<proteinExistence type="predicted"/>